<feature type="domain" description="HSac2" evidence="3">
    <location>
        <begin position="825"/>
        <end position="984"/>
    </location>
</feature>
<dbReference type="Pfam" id="PF02383">
    <property type="entry name" value="Syja_N"/>
    <property type="match status" value="1"/>
</dbReference>
<dbReference type="AlphaFoldDB" id="A0A9P5YXD6"/>
<dbReference type="PANTHER" id="PTHR45662">
    <property type="entry name" value="PHOSPHATIDYLINOSITIDE PHOSPHATASE SAC1"/>
    <property type="match status" value="1"/>
</dbReference>
<dbReference type="EMBL" id="MU155257">
    <property type="protein sequence ID" value="KAF9477543.1"/>
    <property type="molecule type" value="Genomic_DNA"/>
</dbReference>
<dbReference type="Proteomes" id="UP000807469">
    <property type="component" value="Unassembled WGS sequence"/>
</dbReference>
<evidence type="ECO:0000259" key="2">
    <source>
        <dbReference type="PROSITE" id="PS50275"/>
    </source>
</evidence>
<feature type="region of interest" description="Disordered" evidence="1">
    <location>
        <begin position="15"/>
        <end position="38"/>
    </location>
</feature>
<protein>
    <recommendedName>
        <fullName evidence="6">Phosphatidylinositide phosphatase SAC2</fullName>
    </recommendedName>
</protein>
<proteinExistence type="predicted"/>
<feature type="domain" description="SAC" evidence="2">
    <location>
        <begin position="377"/>
        <end position="753"/>
    </location>
</feature>
<dbReference type="GO" id="GO:0043812">
    <property type="term" value="F:phosphatidylinositol-4-phosphate phosphatase activity"/>
    <property type="evidence" value="ECO:0007669"/>
    <property type="project" value="TreeGrafter"/>
</dbReference>
<dbReference type="InterPro" id="IPR022158">
    <property type="entry name" value="Inositol_phosphatase"/>
</dbReference>
<dbReference type="InterPro" id="IPR002013">
    <property type="entry name" value="SAC_dom"/>
</dbReference>
<feature type="compositionally biased region" description="Low complexity" evidence="1">
    <location>
        <begin position="265"/>
        <end position="287"/>
    </location>
</feature>
<dbReference type="GO" id="GO:0046856">
    <property type="term" value="P:phosphatidylinositol dephosphorylation"/>
    <property type="evidence" value="ECO:0007669"/>
    <property type="project" value="TreeGrafter"/>
</dbReference>
<dbReference type="GO" id="GO:0005783">
    <property type="term" value="C:endoplasmic reticulum"/>
    <property type="evidence" value="ECO:0007669"/>
    <property type="project" value="TreeGrafter"/>
</dbReference>
<dbReference type="Pfam" id="PF12456">
    <property type="entry name" value="hSac2"/>
    <property type="match status" value="1"/>
</dbReference>
<keyword evidence="5" id="KW-1185">Reference proteome</keyword>
<name>A0A9P5YXD6_9AGAR</name>
<dbReference type="OrthoDB" id="405996at2759"/>
<evidence type="ECO:0000259" key="3">
    <source>
        <dbReference type="PROSITE" id="PS51791"/>
    </source>
</evidence>
<evidence type="ECO:0000256" key="1">
    <source>
        <dbReference type="SAM" id="MobiDB-lite"/>
    </source>
</evidence>
<feature type="compositionally biased region" description="Basic and acidic residues" evidence="1">
    <location>
        <begin position="220"/>
        <end position="229"/>
    </location>
</feature>
<accession>A0A9P5YXD6</accession>
<reference evidence="4" key="1">
    <citation type="submission" date="2020-11" db="EMBL/GenBank/DDBJ databases">
        <authorList>
            <consortium name="DOE Joint Genome Institute"/>
            <person name="Ahrendt S."/>
            <person name="Riley R."/>
            <person name="Andreopoulos W."/>
            <person name="Labutti K."/>
            <person name="Pangilinan J."/>
            <person name="Ruiz-Duenas F.J."/>
            <person name="Barrasa J.M."/>
            <person name="Sanchez-Garcia M."/>
            <person name="Camarero S."/>
            <person name="Miyauchi S."/>
            <person name="Serrano A."/>
            <person name="Linde D."/>
            <person name="Babiker R."/>
            <person name="Drula E."/>
            <person name="Ayuso-Fernandez I."/>
            <person name="Pacheco R."/>
            <person name="Padilla G."/>
            <person name="Ferreira P."/>
            <person name="Barriuso J."/>
            <person name="Kellner H."/>
            <person name="Castanera R."/>
            <person name="Alfaro M."/>
            <person name="Ramirez L."/>
            <person name="Pisabarro A.G."/>
            <person name="Kuo A."/>
            <person name="Tritt A."/>
            <person name="Lipzen A."/>
            <person name="He G."/>
            <person name="Yan M."/>
            <person name="Ng V."/>
            <person name="Cullen D."/>
            <person name="Martin F."/>
            <person name="Rosso M.-N."/>
            <person name="Henrissat B."/>
            <person name="Hibbett D."/>
            <person name="Martinez A.T."/>
            <person name="Grigoriev I.V."/>
        </authorList>
    </citation>
    <scope>NUCLEOTIDE SEQUENCE</scope>
    <source>
        <strain evidence="4">CIRM-BRFM 674</strain>
    </source>
</reference>
<dbReference type="PANTHER" id="PTHR45662:SF7">
    <property type="entry name" value="SACI DOMAIN PROTEIN (AFU_ORTHOLOGUE AFUA_1G15890)"/>
    <property type="match status" value="1"/>
</dbReference>
<feature type="region of interest" description="Disordered" evidence="1">
    <location>
        <begin position="952"/>
        <end position="976"/>
    </location>
</feature>
<gene>
    <name evidence="4" type="ORF">BDN70DRAFT_810519</name>
</gene>
<dbReference type="InterPro" id="IPR034753">
    <property type="entry name" value="hSac2"/>
</dbReference>
<comment type="caution">
    <text evidence="4">The sequence shown here is derived from an EMBL/GenBank/DDBJ whole genome shotgun (WGS) entry which is preliminary data.</text>
</comment>
<feature type="region of interest" description="Disordered" evidence="1">
    <location>
        <begin position="207"/>
        <end position="287"/>
    </location>
</feature>
<dbReference type="PROSITE" id="PS51791">
    <property type="entry name" value="HSAC2"/>
    <property type="match status" value="1"/>
</dbReference>
<sequence length="1101" mass="121467">MKRFLERAAKPFVVPSKASDSSGSAAPSRGAIGPPPPISVAARTSGAAGVALQPKYVVPAFPHPRPHTHLALLATKEGLLIRPHCPAEEGGGDAMAEAGGVRVAWGKEGRIEEVDGALLGELAGDADWKGSVVVYGIVGILELFSCSYLLVITSRTDVGSVIDPLHTVYGVKGVTEIPLVEDRATMALNTLASRNLTRPSLMPRLTSDVTELSLDDTTDDDKLPNDIPRKNPPRVQFLTPPAIKGTSSTDSTETNQEIGRSIERPSSAASTSSDISTPSSENSTSTAPVFKTLANRLSFWSRISKRTNLTSPDNAEFPLVQEPISLNEEEEVLDKIMKEGKDPPAEVIESILESTAPAPATAEERHSELEIKVVRETIREFTKGDMYFAYNFDLTRSLQHKQELVLKSQKQHDLLAGLGALPSPHNSDGVPLSPMDGKVSAVAEPYPSLPLWRRVDKQFWWNEWMSKPFIDAGLHSYILPIMQGFCQATQFVIPADQVLVDQEVSVDYVIISRRSRYRPGLRYQRRGIDDAAHVANFVETEAIMRVEREEKQNIFSYVQIRGSIPLFWKQTGYGLKPPPLLATDRTPQQNLETLKRHFQKTIPIYGPHTIVNLAEQHGKEGVITRAYREYMHELNMRDAQYCEYDFHTETKGMKYENISTLIERMERTFDGQGYFWVSDNVVFSQQKGVFRVNCIDCLDRTNVVQSAFARYVLNKQLGAVALLNPNVGRADAEIAFNDVWANNGDAISRAYAGTSALKGDFTRTGKRDLSGMLNDGVNSLARMYTSTFSDWFCQAVIDFMLGNRTTSVFSEFLLKLKATDPRDLIRLSKIRAEAIATSVSRVLPEGERLLSGWTMFAPEELNARVGMKFEEKVLLLSAKALYIVSYDYTLEKVKIYTRVPLGDIIGISKGAYILSPLEESSCDPQQNAGFVVTWLTSHQESRVTSYSVRNSLDLSSSPPASPASPTFPGRSKKTRSRSATLPLLSNILAEASFGTAGAPGQQRNFAAFKVLPIDPARARRASSTTSQMYSETSDEMHGAATCKEAVDLIVERIYNACNDVGGGQGDFVTQEDVVSLADAQRMTSVYAKMEYGVKRLLWLGG</sequence>
<organism evidence="4 5">
    <name type="scientific">Pholiota conissans</name>
    <dbReference type="NCBI Taxonomy" id="109636"/>
    <lineage>
        <taxon>Eukaryota</taxon>
        <taxon>Fungi</taxon>
        <taxon>Dikarya</taxon>
        <taxon>Basidiomycota</taxon>
        <taxon>Agaricomycotina</taxon>
        <taxon>Agaricomycetes</taxon>
        <taxon>Agaricomycetidae</taxon>
        <taxon>Agaricales</taxon>
        <taxon>Agaricineae</taxon>
        <taxon>Strophariaceae</taxon>
        <taxon>Pholiota</taxon>
    </lineage>
</organism>
<dbReference type="PROSITE" id="PS50275">
    <property type="entry name" value="SAC"/>
    <property type="match status" value="1"/>
</dbReference>
<evidence type="ECO:0000313" key="4">
    <source>
        <dbReference type="EMBL" id="KAF9477543.1"/>
    </source>
</evidence>
<evidence type="ECO:0000313" key="5">
    <source>
        <dbReference type="Proteomes" id="UP000807469"/>
    </source>
</evidence>
<evidence type="ECO:0008006" key="6">
    <source>
        <dbReference type="Google" id="ProtNLM"/>
    </source>
</evidence>
<feature type="compositionally biased region" description="Polar residues" evidence="1">
    <location>
        <begin position="245"/>
        <end position="258"/>
    </location>
</feature>